<keyword evidence="2" id="KW-0732">Signal</keyword>
<gene>
    <name evidence="4" type="ORF">FSB75_20520</name>
</gene>
<keyword evidence="1" id="KW-1133">Transmembrane helix</keyword>
<proteinExistence type="predicted"/>
<evidence type="ECO:0000259" key="3">
    <source>
        <dbReference type="Pfam" id="PF04536"/>
    </source>
</evidence>
<organism evidence="4 5">
    <name type="scientific">Flavisolibacter ginsenosidimutans</name>
    <dbReference type="NCBI Taxonomy" id="661481"/>
    <lineage>
        <taxon>Bacteria</taxon>
        <taxon>Pseudomonadati</taxon>
        <taxon>Bacteroidota</taxon>
        <taxon>Chitinophagia</taxon>
        <taxon>Chitinophagales</taxon>
        <taxon>Chitinophagaceae</taxon>
        <taxon>Flavisolibacter</taxon>
    </lineage>
</organism>
<dbReference type="InterPro" id="IPR007621">
    <property type="entry name" value="TPM_dom"/>
</dbReference>
<sequence length="264" mass="27130">MKKFALLICLFCSICAWAQIDKVIPQKPNPQRLVNDFAGILTPEQKETLESKLVAYDDSTSNQVAIVTVKTTGDYDIEEVALGILRKWGVGGTKNNGVVILVAVDDHKIWISTGYGLEGAIPDITAKEIIDNDITPNFRAQNYYRGFDAATSSIIQAAAGEYKAPQGYAQRGRGNGGSGIGKIIVGIVVLFIILSMFGGGGRGGGGYVSRRGSGWLGPFILGNMLGRSSGGGWSGGGGGWSGGGGGFGGFGGGSGGGGGAGGSW</sequence>
<dbReference type="AlphaFoldDB" id="A0A5B8UQC9"/>
<dbReference type="Pfam" id="PF04536">
    <property type="entry name" value="TPM_phosphatase"/>
    <property type="match status" value="1"/>
</dbReference>
<dbReference type="EMBL" id="CP042433">
    <property type="protein sequence ID" value="QEC58190.1"/>
    <property type="molecule type" value="Genomic_DNA"/>
</dbReference>
<reference evidence="4 5" key="1">
    <citation type="journal article" date="2015" name="Int. J. Syst. Evol. Microbiol.">
        <title>Flavisolibacter ginsenosidimutans sp. nov., with ginsenoside-converting activity isolated from soil used for cultivating ginseng.</title>
        <authorList>
            <person name="Zhao Y."/>
            <person name="Liu Q."/>
            <person name="Kang M.S."/>
            <person name="Jin F."/>
            <person name="Yu H."/>
            <person name="Im W.T."/>
        </authorList>
    </citation>
    <scope>NUCLEOTIDE SEQUENCE [LARGE SCALE GENOMIC DNA]</scope>
    <source>
        <strain evidence="4 5">Gsoil 636</strain>
    </source>
</reference>
<feature type="signal peptide" evidence="2">
    <location>
        <begin position="1"/>
        <end position="18"/>
    </location>
</feature>
<dbReference type="RefSeq" id="WP_146791291.1">
    <property type="nucleotide sequence ID" value="NZ_BAABIO010000003.1"/>
</dbReference>
<dbReference type="OrthoDB" id="9810918at2"/>
<evidence type="ECO:0000313" key="4">
    <source>
        <dbReference type="EMBL" id="QEC58190.1"/>
    </source>
</evidence>
<keyword evidence="1" id="KW-0812">Transmembrane</keyword>
<keyword evidence="1" id="KW-0472">Membrane</keyword>
<name>A0A5B8UQC9_9BACT</name>
<dbReference type="Proteomes" id="UP000321204">
    <property type="component" value="Chromosome"/>
</dbReference>
<dbReference type="KEGG" id="fgg:FSB75_20520"/>
<evidence type="ECO:0000256" key="1">
    <source>
        <dbReference type="SAM" id="Phobius"/>
    </source>
</evidence>
<keyword evidence="5" id="KW-1185">Reference proteome</keyword>
<evidence type="ECO:0000313" key="5">
    <source>
        <dbReference type="Proteomes" id="UP000321204"/>
    </source>
</evidence>
<protein>
    <submittedName>
        <fullName evidence="4">TPM domain-containing protein</fullName>
    </submittedName>
</protein>
<dbReference type="PANTHER" id="PTHR30373">
    <property type="entry name" value="UPF0603 PROTEIN YGCG"/>
    <property type="match status" value="1"/>
</dbReference>
<feature type="transmembrane region" description="Helical" evidence="1">
    <location>
        <begin position="183"/>
        <end position="201"/>
    </location>
</feature>
<evidence type="ECO:0000256" key="2">
    <source>
        <dbReference type="SAM" id="SignalP"/>
    </source>
</evidence>
<accession>A0A5B8UQC9</accession>
<feature type="chain" id="PRO_5022806499" evidence="2">
    <location>
        <begin position="19"/>
        <end position="264"/>
    </location>
</feature>
<dbReference type="Gene3D" id="3.10.310.50">
    <property type="match status" value="1"/>
</dbReference>
<feature type="domain" description="TPM" evidence="3">
    <location>
        <begin position="34"/>
        <end position="156"/>
    </location>
</feature>
<dbReference type="PANTHER" id="PTHR30373:SF2">
    <property type="entry name" value="UPF0603 PROTEIN YGCG"/>
    <property type="match status" value="1"/>
</dbReference>